<evidence type="ECO:0000256" key="8">
    <source>
        <dbReference type="ARBA" id="ARBA00023010"/>
    </source>
</evidence>
<evidence type="ECO:0000313" key="12">
    <source>
        <dbReference type="EMBL" id="MES1919587.1"/>
    </source>
</evidence>
<keyword evidence="8" id="KW-0811">Translocation</keyword>
<keyword evidence="6" id="KW-0509">mRNA transport</keyword>
<keyword evidence="9" id="KW-0906">Nuclear pore complex</keyword>
<evidence type="ECO:0000256" key="11">
    <source>
        <dbReference type="PROSITE-ProRule" id="PRU00221"/>
    </source>
</evidence>
<protein>
    <submittedName>
        <fullName evidence="12">GTPase-activating protein S13, variant 2</fullName>
    </submittedName>
</protein>
<reference evidence="12 13" key="1">
    <citation type="journal article" date="2024" name="BMC Biol.">
        <title>Comparative genomics of Ascetosporea gives new insight into the evolutionary basis for animal parasitism in Rhizaria.</title>
        <authorList>
            <person name="Hiltunen Thoren M."/>
            <person name="Onut-Brannstrom I."/>
            <person name="Alfjorden A."/>
            <person name="Peckova H."/>
            <person name="Swords F."/>
            <person name="Hooper C."/>
            <person name="Holzer A.S."/>
            <person name="Bass D."/>
            <person name="Burki F."/>
        </authorList>
    </citation>
    <scope>NUCLEOTIDE SEQUENCE [LARGE SCALE GENOMIC DNA]</scope>
    <source>
        <strain evidence="12">20-A016</strain>
    </source>
</reference>
<dbReference type="PANTHER" id="PTHR11024">
    <property type="entry name" value="NUCLEAR PORE COMPLEX PROTEIN SEC13 / SEH1 FAMILY MEMBER"/>
    <property type="match status" value="1"/>
</dbReference>
<evidence type="ECO:0000256" key="6">
    <source>
        <dbReference type="ARBA" id="ARBA00022816"/>
    </source>
</evidence>
<comment type="subcellular location">
    <subcellularLocation>
        <location evidence="1">Nucleus</location>
        <location evidence="1">Nuclear pore complex</location>
    </subcellularLocation>
</comment>
<dbReference type="SUPFAM" id="SSF50978">
    <property type="entry name" value="WD40 repeat-like"/>
    <property type="match status" value="1"/>
</dbReference>
<dbReference type="InterPro" id="IPR036322">
    <property type="entry name" value="WD40_repeat_dom_sf"/>
</dbReference>
<comment type="caution">
    <text evidence="12">The sequence shown here is derived from an EMBL/GenBank/DDBJ whole genome shotgun (WGS) entry which is preliminary data.</text>
</comment>
<dbReference type="PROSITE" id="PS50082">
    <property type="entry name" value="WD_REPEATS_2"/>
    <property type="match status" value="3"/>
</dbReference>
<dbReference type="Proteomes" id="UP001439008">
    <property type="component" value="Unassembled WGS sequence"/>
</dbReference>
<comment type="similarity">
    <text evidence="2">Belongs to the WD repeat SEC13 family.</text>
</comment>
<evidence type="ECO:0000256" key="9">
    <source>
        <dbReference type="ARBA" id="ARBA00023132"/>
    </source>
</evidence>
<dbReference type="InterPro" id="IPR015943">
    <property type="entry name" value="WD40/YVTN_repeat-like_dom_sf"/>
</dbReference>
<dbReference type="InterPro" id="IPR019775">
    <property type="entry name" value="WD40_repeat_CS"/>
</dbReference>
<dbReference type="Gene3D" id="2.130.10.10">
    <property type="entry name" value="YVTN repeat-like/Quinoprotein amine dehydrogenase"/>
    <property type="match status" value="1"/>
</dbReference>
<dbReference type="Pfam" id="PF00400">
    <property type="entry name" value="WD40"/>
    <property type="match status" value="4"/>
</dbReference>
<evidence type="ECO:0000256" key="3">
    <source>
        <dbReference type="ARBA" id="ARBA00022448"/>
    </source>
</evidence>
<keyword evidence="13" id="KW-1185">Reference proteome</keyword>
<keyword evidence="4 11" id="KW-0853">WD repeat</keyword>
<dbReference type="InterPro" id="IPR001680">
    <property type="entry name" value="WD40_rpt"/>
</dbReference>
<dbReference type="PROSITE" id="PS50294">
    <property type="entry name" value="WD_REPEATS_REGION"/>
    <property type="match status" value="1"/>
</dbReference>
<evidence type="ECO:0000256" key="5">
    <source>
        <dbReference type="ARBA" id="ARBA00022737"/>
    </source>
</evidence>
<dbReference type="EMBL" id="JBDODL010000332">
    <property type="protein sequence ID" value="MES1919587.1"/>
    <property type="molecule type" value="Genomic_DNA"/>
</dbReference>
<sequence length="284" mass="31287">MEISTDHSEEINDAQFDYYGKAIATASSDKSVKIYQVGDNNINLLTTLTGHNGPVWRVSWSYPKFGKIIASCGYARQIMVWNESSPGKWDLILRDTSFEDPVNDIKFAPVTDNIFIAAVSSGGDLFSYNYDQNKWNKKAFPIHCLAANAISFSPENGEKGPRVVTGGSDGIVKFWEFDKTENLIEGKHTPRNEHSGSVTDVAWSPSTCGNKGTVASCSEDRTVKIWQNDSEWAVSATVELNLPVCSVSWSPLGDLLAATLTNGEVKMVQQTDNGEWNVKSSKEE</sequence>
<evidence type="ECO:0000256" key="2">
    <source>
        <dbReference type="ARBA" id="ARBA00010102"/>
    </source>
</evidence>
<feature type="repeat" description="WD" evidence="11">
    <location>
        <begin position="140"/>
        <end position="185"/>
    </location>
</feature>
<evidence type="ECO:0000313" key="13">
    <source>
        <dbReference type="Proteomes" id="UP001439008"/>
    </source>
</evidence>
<keyword evidence="7" id="KW-0653">Protein transport</keyword>
<dbReference type="PROSITE" id="PS00678">
    <property type="entry name" value="WD_REPEATS_1"/>
    <property type="match status" value="1"/>
</dbReference>
<dbReference type="SMART" id="SM00320">
    <property type="entry name" value="WD40"/>
    <property type="match status" value="6"/>
</dbReference>
<keyword evidence="5" id="KW-0677">Repeat</keyword>
<proteinExistence type="inferred from homology"/>
<dbReference type="PANTHER" id="PTHR11024:SF2">
    <property type="entry name" value="PROTEIN SEC13 HOMOLOG"/>
    <property type="match status" value="1"/>
</dbReference>
<evidence type="ECO:0000256" key="1">
    <source>
        <dbReference type="ARBA" id="ARBA00004567"/>
    </source>
</evidence>
<gene>
    <name evidence="12" type="primary">SEC13</name>
    <name evidence="12" type="ORF">MHBO_001391</name>
</gene>
<keyword evidence="10" id="KW-0539">Nucleus</keyword>
<accession>A0ABV2AIY5</accession>
<feature type="repeat" description="WD" evidence="11">
    <location>
        <begin position="191"/>
        <end position="227"/>
    </location>
</feature>
<dbReference type="InterPro" id="IPR037363">
    <property type="entry name" value="Sec13/Seh1_fam"/>
</dbReference>
<evidence type="ECO:0000256" key="4">
    <source>
        <dbReference type="ARBA" id="ARBA00022574"/>
    </source>
</evidence>
<evidence type="ECO:0000256" key="7">
    <source>
        <dbReference type="ARBA" id="ARBA00022927"/>
    </source>
</evidence>
<organism evidence="12 13">
    <name type="scientific">Bonamia ostreae</name>
    <dbReference type="NCBI Taxonomy" id="126728"/>
    <lineage>
        <taxon>Eukaryota</taxon>
        <taxon>Sar</taxon>
        <taxon>Rhizaria</taxon>
        <taxon>Endomyxa</taxon>
        <taxon>Ascetosporea</taxon>
        <taxon>Haplosporida</taxon>
        <taxon>Bonamia</taxon>
    </lineage>
</organism>
<keyword evidence="3" id="KW-0813">Transport</keyword>
<name>A0ABV2AIY5_9EUKA</name>
<evidence type="ECO:0000256" key="10">
    <source>
        <dbReference type="ARBA" id="ARBA00023242"/>
    </source>
</evidence>
<feature type="repeat" description="WD" evidence="11">
    <location>
        <begin position="4"/>
        <end position="37"/>
    </location>
</feature>